<evidence type="ECO:0000259" key="4">
    <source>
        <dbReference type="PROSITE" id="PS50835"/>
    </source>
</evidence>
<evidence type="ECO:0000256" key="3">
    <source>
        <dbReference type="SAM" id="SignalP"/>
    </source>
</evidence>
<dbReference type="PANTHER" id="PTHR11481">
    <property type="entry name" value="IMMUNOGLOBULIN FC RECEPTOR"/>
    <property type="match status" value="1"/>
</dbReference>
<dbReference type="Gene3D" id="2.60.40.10">
    <property type="entry name" value="Immunoglobulins"/>
    <property type="match status" value="3"/>
</dbReference>
<dbReference type="SMART" id="SM00409">
    <property type="entry name" value="IG"/>
    <property type="match status" value="3"/>
</dbReference>
<dbReference type="InterPro" id="IPR013783">
    <property type="entry name" value="Ig-like_fold"/>
</dbReference>
<dbReference type="InterPro" id="IPR050488">
    <property type="entry name" value="Ig_Fc_receptor"/>
</dbReference>
<dbReference type="PANTHER" id="PTHR11481:SF64">
    <property type="entry name" value="FC RECEPTOR-LIKE PROTEIN 4"/>
    <property type="match status" value="1"/>
</dbReference>
<organism evidence="5 6">
    <name type="scientific">Coilia grayii</name>
    <name type="common">Gray's grenadier anchovy</name>
    <dbReference type="NCBI Taxonomy" id="363190"/>
    <lineage>
        <taxon>Eukaryota</taxon>
        <taxon>Metazoa</taxon>
        <taxon>Chordata</taxon>
        <taxon>Craniata</taxon>
        <taxon>Vertebrata</taxon>
        <taxon>Euteleostomi</taxon>
        <taxon>Actinopterygii</taxon>
        <taxon>Neopterygii</taxon>
        <taxon>Teleostei</taxon>
        <taxon>Clupei</taxon>
        <taxon>Clupeiformes</taxon>
        <taxon>Clupeoidei</taxon>
        <taxon>Engraulidae</taxon>
        <taxon>Coilinae</taxon>
        <taxon>Coilia</taxon>
    </lineage>
</organism>
<accession>A0ABD1K9T3</accession>
<dbReference type="PROSITE" id="PS50835">
    <property type="entry name" value="IG_LIKE"/>
    <property type="match status" value="3"/>
</dbReference>
<dbReference type="SUPFAM" id="SSF48726">
    <property type="entry name" value="Immunoglobulin"/>
    <property type="match status" value="2"/>
</dbReference>
<dbReference type="InterPro" id="IPR003599">
    <property type="entry name" value="Ig_sub"/>
</dbReference>
<evidence type="ECO:0000256" key="1">
    <source>
        <dbReference type="ARBA" id="ARBA00022729"/>
    </source>
</evidence>
<dbReference type="Pfam" id="PF13895">
    <property type="entry name" value="Ig_2"/>
    <property type="match status" value="1"/>
</dbReference>
<dbReference type="InterPro" id="IPR036179">
    <property type="entry name" value="Ig-like_dom_sf"/>
</dbReference>
<keyword evidence="6" id="KW-1185">Reference proteome</keyword>
<sequence length="297" mass="33735">MFLVVLSLLQSWSNAIHRKAVVQVAEGQAHLLSGGYLRLACHVPEDPRSNWTFEWFFNGRTMKIGESYTFWHARVLQSGNYTCAGARESELDRTGILRTQISAPLWVKIDGGWIILVAPSKAMIMKETMYLTCAIRGNRSPTEVIFYLDGREIRRQQHSTLTVHNLTLDDQGEYSCKATWTEQGFYHSSKSTGVSVTVLEILETPQLLAEILLEGKRRNLKLTCRTQLNTREKTAIPVLHYFMKNGHLLGPATSQGAFTIRDVSEKNSAKYSCRVSVPMLGKQKWSDEVQVDTPRRR</sequence>
<feature type="domain" description="Ig-like" evidence="4">
    <location>
        <begin position="19"/>
        <end position="83"/>
    </location>
</feature>
<feature type="signal peptide" evidence="3">
    <location>
        <begin position="1"/>
        <end position="15"/>
    </location>
</feature>
<name>A0ABD1K9T3_9TELE</name>
<dbReference type="EMBL" id="JBHFQA010000007">
    <property type="protein sequence ID" value="KAL2095925.1"/>
    <property type="molecule type" value="Genomic_DNA"/>
</dbReference>
<comment type="caution">
    <text evidence="5">The sequence shown here is derived from an EMBL/GenBank/DDBJ whole genome shotgun (WGS) entry which is preliminary data.</text>
</comment>
<feature type="chain" id="PRO_5044753644" description="Ig-like domain-containing protein" evidence="3">
    <location>
        <begin position="16"/>
        <end position="297"/>
    </location>
</feature>
<evidence type="ECO:0000256" key="2">
    <source>
        <dbReference type="ARBA" id="ARBA00023157"/>
    </source>
</evidence>
<feature type="domain" description="Ig-like" evidence="4">
    <location>
        <begin position="104"/>
        <end position="197"/>
    </location>
</feature>
<keyword evidence="2" id="KW-1015">Disulfide bond</keyword>
<dbReference type="InterPro" id="IPR007110">
    <property type="entry name" value="Ig-like_dom"/>
</dbReference>
<proteinExistence type="predicted"/>
<dbReference type="AlphaFoldDB" id="A0ABD1K9T3"/>
<gene>
    <name evidence="5" type="ORF">ACEWY4_008073</name>
</gene>
<evidence type="ECO:0000313" key="6">
    <source>
        <dbReference type="Proteomes" id="UP001591681"/>
    </source>
</evidence>
<feature type="domain" description="Ig-like" evidence="4">
    <location>
        <begin position="205"/>
        <end position="292"/>
    </location>
</feature>
<evidence type="ECO:0000313" key="5">
    <source>
        <dbReference type="EMBL" id="KAL2095925.1"/>
    </source>
</evidence>
<dbReference type="Proteomes" id="UP001591681">
    <property type="component" value="Unassembled WGS sequence"/>
</dbReference>
<keyword evidence="1 3" id="KW-0732">Signal</keyword>
<protein>
    <recommendedName>
        <fullName evidence="4">Ig-like domain-containing protein</fullName>
    </recommendedName>
</protein>
<reference evidence="5 6" key="1">
    <citation type="submission" date="2024-09" db="EMBL/GenBank/DDBJ databases">
        <title>A chromosome-level genome assembly of Gray's grenadier anchovy, Coilia grayii.</title>
        <authorList>
            <person name="Fu Z."/>
        </authorList>
    </citation>
    <scope>NUCLEOTIDE SEQUENCE [LARGE SCALE GENOMIC DNA]</scope>
    <source>
        <strain evidence="5">G4</strain>
        <tissue evidence="5">Muscle</tissue>
    </source>
</reference>